<feature type="region of interest" description="Disordered" evidence="8">
    <location>
        <begin position="214"/>
        <end position="276"/>
    </location>
</feature>
<organism evidence="9 10">
    <name type="scientific">Corymbia citriodora subsp. variegata</name>
    <dbReference type="NCBI Taxonomy" id="360336"/>
    <lineage>
        <taxon>Eukaryota</taxon>
        <taxon>Viridiplantae</taxon>
        <taxon>Streptophyta</taxon>
        <taxon>Embryophyta</taxon>
        <taxon>Tracheophyta</taxon>
        <taxon>Spermatophyta</taxon>
        <taxon>Magnoliopsida</taxon>
        <taxon>eudicotyledons</taxon>
        <taxon>Gunneridae</taxon>
        <taxon>Pentapetalae</taxon>
        <taxon>rosids</taxon>
        <taxon>malvids</taxon>
        <taxon>Myrtales</taxon>
        <taxon>Myrtaceae</taxon>
        <taxon>Myrtoideae</taxon>
        <taxon>Eucalypteae</taxon>
        <taxon>Corymbia</taxon>
    </lineage>
</organism>
<keyword evidence="6" id="KW-0175">Coiled coil</keyword>
<keyword evidence="7" id="KW-0539">Nucleus</keyword>
<evidence type="ECO:0000313" key="10">
    <source>
        <dbReference type="Proteomes" id="UP000806378"/>
    </source>
</evidence>
<feature type="compositionally biased region" description="Low complexity" evidence="8">
    <location>
        <begin position="25"/>
        <end position="34"/>
    </location>
</feature>
<feature type="compositionally biased region" description="Acidic residues" evidence="8">
    <location>
        <begin position="266"/>
        <end position="276"/>
    </location>
</feature>
<reference evidence="9" key="1">
    <citation type="submission" date="2020-05" db="EMBL/GenBank/DDBJ databases">
        <title>WGS assembly of Corymbia citriodora subspecies variegata.</title>
        <authorList>
            <person name="Barry K."/>
            <person name="Hundley H."/>
            <person name="Shu S."/>
            <person name="Jenkins J."/>
            <person name="Grimwood J."/>
            <person name="Baten A."/>
        </authorList>
    </citation>
    <scope>NUCLEOTIDE SEQUENCE</scope>
    <source>
        <strain evidence="9">CV2-018</strain>
    </source>
</reference>
<dbReference type="Pfam" id="PF10153">
    <property type="entry name" value="Efg1"/>
    <property type="match status" value="1"/>
</dbReference>
<dbReference type="Gramene" id="rna-gnl|WGS:JABURB|Cocit.L4464.1">
    <property type="protein sequence ID" value="cds-KAF7846397.1"/>
    <property type="gene ID" value="gene-BT93_L4464"/>
</dbReference>
<dbReference type="GO" id="GO:0030688">
    <property type="term" value="C:preribosome, small subunit precursor"/>
    <property type="evidence" value="ECO:0007669"/>
    <property type="project" value="TreeGrafter"/>
</dbReference>
<dbReference type="InterPro" id="IPR050786">
    <property type="entry name" value="EFG1_rRNA-proc"/>
</dbReference>
<dbReference type="EMBL" id="MU093425">
    <property type="protein sequence ID" value="KAF7846397.1"/>
    <property type="molecule type" value="Genomic_DNA"/>
</dbReference>
<feature type="compositionally biased region" description="Polar residues" evidence="8">
    <location>
        <begin position="240"/>
        <end position="252"/>
    </location>
</feature>
<evidence type="ECO:0000256" key="4">
    <source>
        <dbReference type="ARBA" id="ARBA00019827"/>
    </source>
</evidence>
<proteinExistence type="inferred from homology"/>
<dbReference type="Proteomes" id="UP000806378">
    <property type="component" value="Unassembled WGS sequence"/>
</dbReference>
<name>A0A8T0CFZ3_CORYI</name>
<evidence type="ECO:0000256" key="5">
    <source>
        <dbReference type="ARBA" id="ARBA00022552"/>
    </source>
</evidence>
<dbReference type="PANTHER" id="PTHR33911:SF1">
    <property type="entry name" value="RRNA-PROCESSING PROTEIN EFG1"/>
    <property type="match status" value="1"/>
</dbReference>
<dbReference type="PANTHER" id="PTHR33911">
    <property type="entry name" value="RRNA-PROCESSING PROTEIN EFG1"/>
    <property type="match status" value="1"/>
</dbReference>
<evidence type="ECO:0000256" key="6">
    <source>
        <dbReference type="ARBA" id="ARBA00023054"/>
    </source>
</evidence>
<sequence>MSAQLNNSRKRKLSQEEPAPRKAARTSSTSASTSPVPENKQSKVPKKFEGHTKKERKQNRSTRIYSIRKLLSRDNLPSTVRQDKERELAALLHDQHAVKTKKESRKVLEKYHYVRFIERQKAEKRLKQLRKKLASCEDAHRHGLEQQIHVMEVNRNYTIYCPLNEKYISIFTSNAGKDDRQLEADKQPGSRPPLWSIVEEAMKRGDKALEALRDGKSRTLKQPNTQDTVVAPVDQKRKAISNNNVTNGSGSANLGRDKQKGRDDDVSGSDEDFFER</sequence>
<dbReference type="GO" id="GO:0000462">
    <property type="term" value="P:maturation of SSU-rRNA from tricistronic rRNA transcript (SSU-rRNA, 5.8S rRNA, LSU-rRNA)"/>
    <property type="evidence" value="ECO:0007669"/>
    <property type="project" value="TreeGrafter"/>
</dbReference>
<comment type="caution">
    <text evidence="9">The sequence shown here is derived from an EMBL/GenBank/DDBJ whole genome shotgun (WGS) entry which is preliminary data.</text>
</comment>
<dbReference type="AlphaFoldDB" id="A0A8T0CFZ3"/>
<comment type="subcellular location">
    <subcellularLocation>
        <location evidence="1">Nucleus</location>
        <location evidence="1">Nucleolus</location>
    </subcellularLocation>
</comment>
<evidence type="ECO:0000256" key="1">
    <source>
        <dbReference type="ARBA" id="ARBA00004604"/>
    </source>
</evidence>
<keyword evidence="10" id="KW-1185">Reference proteome</keyword>
<evidence type="ECO:0000256" key="2">
    <source>
        <dbReference type="ARBA" id="ARBA00006916"/>
    </source>
</evidence>
<keyword evidence="5" id="KW-0698">rRNA processing</keyword>
<evidence type="ECO:0000256" key="7">
    <source>
        <dbReference type="ARBA" id="ARBA00023242"/>
    </source>
</evidence>
<evidence type="ECO:0000313" key="9">
    <source>
        <dbReference type="EMBL" id="KAF7846397.1"/>
    </source>
</evidence>
<protein>
    <recommendedName>
        <fullName evidence="3">rRNA-processing protein EFG1</fullName>
    </recommendedName>
    <alternativeName>
        <fullName evidence="4">rRNA-processing protein efg1</fullName>
    </alternativeName>
</protein>
<comment type="similarity">
    <text evidence="2">Belongs to the EFG1 family.</text>
</comment>
<accession>A0A8T0CFZ3</accession>
<gene>
    <name evidence="9" type="ORF">BT93_L4464</name>
</gene>
<feature type="compositionally biased region" description="Basic and acidic residues" evidence="8">
    <location>
        <begin position="255"/>
        <end position="265"/>
    </location>
</feature>
<evidence type="ECO:0000256" key="3">
    <source>
        <dbReference type="ARBA" id="ARBA00018689"/>
    </source>
</evidence>
<dbReference type="InterPro" id="IPR019310">
    <property type="entry name" value="Efg1"/>
</dbReference>
<feature type="region of interest" description="Disordered" evidence="8">
    <location>
        <begin position="1"/>
        <end position="64"/>
    </location>
</feature>
<evidence type="ECO:0000256" key="8">
    <source>
        <dbReference type="SAM" id="MobiDB-lite"/>
    </source>
</evidence>
<dbReference type="OrthoDB" id="47732at2759"/>
<dbReference type="GO" id="GO:0005730">
    <property type="term" value="C:nucleolus"/>
    <property type="evidence" value="ECO:0007669"/>
    <property type="project" value="UniProtKB-SubCell"/>
</dbReference>